<evidence type="ECO:0000256" key="1">
    <source>
        <dbReference type="ARBA" id="ARBA00000707"/>
    </source>
</evidence>
<dbReference type="InterPro" id="IPR018200">
    <property type="entry name" value="USP_CS"/>
</dbReference>
<name>A0A8K0NL10_9HYPO</name>
<dbReference type="InterPro" id="IPR038765">
    <property type="entry name" value="Papain-like_cys_pep_sf"/>
</dbReference>
<dbReference type="PROSITE" id="PS50235">
    <property type="entry name" value="USP_3"/>
    <property type="match status" value="1"/>
</dbReference>
<dbReference type="Pfam" id="PF13446">
    <property type="entry name" value="RPT"/>
    <property type="match status" value="2"/>
</dbReference>
<feature type="region of interest" description="Disordered" evidence="7">
    <location>
        <begin position="1"/>
        <end position="21"/>
    </location>
</feature>
<feature type="domain" description="USP" evidence="8">
    <location>
        <begin position="676"/>
        <end position="1296"/>
    </location>
</feature>
<feature type="compositionally biased region" description="Polar residues" evidence="7">
    <location>
        <begin position="826"/>
        <end position="838"/>
    </location>
</feature>
<accession>A0A8K0NL10</accession>
<dbReference type="SUPFAM" id="SSF54001">
    <property type="entry name" value="Cysteine proteinases"/>
    <property type="match status" value="1"/>
</dbReference>
<feature type="region of interest" description="Disordered" evidence="7">
    <location>
        <begin position="364"/>
        <end position="386"/>
    </location>
</feature>
<feature type="compositionally biased region" description="Basic and acidic residues" evidence="7">
    <location>
        <begin position="839"/>
        <end position="856"/>
    </location>
</feature>
<dbReference type="CDD" id="cd02666">
    <property type="entry name" value="Peptidase_C19J"/>
    <property type="match status" value="1"/>
</dbReference>
<comment type="caution">
    <text evidence="9">The sequence shown here is derived from an EMBL/GenBank/DDBJ whole genome shotgun (WGS) entry which is preliminary data.</text>
</comment>
<proteinExistence type="predicted"/>
<keyword evidence="6" id="KW-0788">Thiol protease</keyword>
<keyword evidence="10" id="KW-1185">Reference proteome</keyword>
<dbReference type="Gene3D" id="3.90.70.10">
    <property type="entry name" value="Cysteine proteinases"/>
    <property type="match status" value="2"/>
</dbReference>
<keyword evidence="4" id="KW-0833">Ubl conjugation pathway</keyword>
<dbReference type="Proteomes" id="UP000811619">
    <property type="component" value="Unassembled WGS sequence"/>
</dbReference>
<dbReference type="InterPro" id="IPR044635">
    <property type="entry name" value="UBP14-like"/>
</dbReference>
<dbReference type="GO" id="GO:0004843">
    <property type="term" value="F:cysteine-type deubiquitinase activity"/>
    <property type="evidence" value="ECO:0007669"/>
    <property type="project" value="UniProtKB-EC"/>
</dbReference>
<dbReference type="InterPro" id="IPR028889">
    <property type="entry name" value="USP"/>
</dbReference>
<evidence type="ECO:0000256" key="3">
    <source>
        <dbReference type="ARBA" id="ARBA00022670"/>
    </source>
</evidence>
<evidence type="ECO:0000256" key="2">
    <source>
        <dbReference type="ARBA" id="ARBA00012759"/>
    </source>
</evidence>
<feature type="region of interest" description="Disordered" evidence="7">
    <location>
        <begin position="780"/>
        <end position="811"/>
    </location>
</feature>
<dbReference type="Pfam" id="PF00443">
    <property type="entry name" value="UCH"/>
    <property type="match status" value="1"/>
</dbReference>
<dbReference type="EMBL" id="SRPY01000020">
    <property type="protein sequence ID" value="KAG5930248.1"/>
    <property type="molecule type" value="Genomic_DNA"/>
</dbReference>
<dbReference type="GO" id="GO:0070628">
    <property type="term" value="F:proteasome binding"/>
    <property type="evidence" value="ECO:0007669"/>
    <property type="project" value="TreeGrafter"/>
</dbReference>
<comment type="catalytic activity">
    <reaction evidence="1">
        <text>Thiol-dependent hydrolysis of ester, thioester, amide, peptide and isopeptide bonds formed by the C-terminal Gly of ubiquitin (a 76-residue protein attached to proteins as an intracellular targeting signal).</text>
        <dbReference type="EC" id="3.4.19.12"/>
    </reaction>
</comment>
<dbReference type="EC" id="3.4.19.12" evidence="2"/>
<reference evidence="9" key="1">
    <citation type="journal article" date="2020" name="bioRxiv">
        <title>Whole genome comparisons of ergot fungi reveals the divergence and evolution of species within the genus Claviceps are the result of varying mechanisms driving genome evolution and host range expansion.</title>
        <authorList>
            <person name="Wyka S.A."/>
            <person name="Mondo S.J."/>
            <person name="Liu M."/>
            <person name="Dettman J."/>
            <person name="Nalam V."/>
            <person name="Broders K.D."/>
        </authorList>
    </citation>
    <scope>NUCLEOTIDE SEQUENCE</scope>
    <source>
        <strain evidence="9">CCC 489</strain>
    </source>
</reference>
<dbReference type="PANTHER" id="PTHR43982">
    <property type="entry name" value="UBIQUITIN CARBOXYL-TERMINAL HYDROLASE"/>
    <property type="match status" value="1"/>
</dbReference>
<evidence type="ECO:0000256" key="6">
    <source>
        <dbReference type="ARBA" id="ARBA00022807"/>
    </source>
</evidence>
<evidence type="ECO:0000313" key="9">
    <source>
        <dbReference type="EMBL" id="KAG5930248.1"/>
    </source>
</evidence>
<dbReference type="PROSITE" id="PS00972">
    <property type="entry name" value="USP_1"/>
    <property type="match status" value="1"/>
</dbReference>
<feature type="compositionally biased region" description="Pro residues" evidence="7">
    <location>
        <begin position="791"/>
        <end position="806"/>
    </location>
</feature>
<dbReference type="GO" id="GO:0043161">
    <property type="term" value="P:proteasome-mediated ubiquitin-dependent protein catabolic process"/>
    <property type="evidence" value="ECO:0007669"/>
    <property type="project" value="InterPro"/>
</dbReference>
<dbReference type="PANTHER" id="PTHR43982:SF6">
    <property type="entry name" value="UBIQUITIN CARBOXYL-TERMINAL HYDROLASE 2-RELATED"/>
    <property type="match status" value="1"/>
</dbReference>
<evidence type="ECO:0000256" key="7">
    <source>
        <dbReference type="SAM" id="MobiDB-lite"/>
    </source>
</evidence>
<dbReference type="PROSITE" id="PS00973">
    <property type="entry name" value="USP_2"/>
    <property type="match status" value="1"/>
</dbReference>
<keyword evidence="5" id="KW-0378">Hydrolase</keyword>
<dbReference type="GO" id="GO:0061136">
    <property type="term" value="P:regulation of proteasomal protein catabolic process"/>
    <property type="evidence" value="ECO:0007669"/>
    <property type="project" value="TreeGrafter"/>
</dbReference>
<dbReference type="GO" id="GO:0016579">
    <property type="term" value="P:protein deubiquitination"/>
    <property type="evidence" value="ECO:0007669"/>
    <property type="project" value="InterPro"/>
</dbReference>
<sequence length="1383" mass="154227">MPAPPRTSLTICRRPPSTAHSTRQHIQYLPYQFESFLLEPARAHRHIRASYHDIAQVAETSWSDVIAANFTPNTAPHKSIETDHMESPYATLPGTSQSGFVPHNMTAMKSNLAPGREVTGCSPSRWIHELLNNNFTVCDMFERARQAQFDSTYTWDHPHKLVLNGNQSFSTNCSRILSTICVDCHFHFVFKMTWDPVHNDSLCHPSQSSWPLRDNQFPWHHLVWVGSASDLQITQDKSKHHPLLAREHFVCSAPPCTFQLTLEVSQPRMPQSWITLLLDHETICEQLRVAKEQEPSRYEGGTDNWTHQATLNLNTYLKNLLECSPGDARVISKRNKRFAVLFGPRCFGMFRDLEFTEKIDIRDGVDEGSFTPSPPPPAGGPSGSTEIGTFRSYLEDVRSEVQCLIHKAGQAVEGPTIITPVLHADLGCQEVPNVSSNTLVNEERYKTVGVLPNQSREAVVNAYKRQWELIPSRRKALVDALMGIANDTGDELLSDYAITQSSVFDHQTHVPENNDDDSLVPQALNFLGLHSHSNYSADSLIQAFRRKITQSPADATTARSMLLVLAQTSNDDMYQAQLLMEVDAKMSLETSLAVLEVNHADNPWQVISEATKKKLEASKSKDETQVYLDAMEAIADHTYSPALKQAALELRKENGMFGLKKDSVGESELVNFAIPVGLHNIGNTCYLNSLLQYLFTVKPIRDIVFNYDDVRLPLTDESIRSRLLGGNKMQMDRGEAVVAQAFAKELSELFKNLMASRYAAAKPSQRLANAVLLSTHTLLHNPRPSAEPSVGPDPPPLPVRPSPAPPSSNSIQDVEMTSFYATSVPENVETASNSSSRTLVDHEDARSDRSYERVDKVTAPVDQDSEGAESQVTDNVTMLGADHLLQPRTIDCSADTQEASRFPIKDHEHPTQDVDMAGAAAEAESVDQKVLNALEHQKRSSGTDQQDVEEVMGSIINRLQAAIQPTSVDERTGIQLEKIMETFFVTTINYTKKFDEKRYQSEVSFDRAITAFPAPDGACSLYDALGRNFDQQILEESKLSRYTAIKTLPPVLHILIQRSQSMGSKNGNAVVIPETLYLDRYMDAPHDSPIFRRRVEAWALSDRIHDLKAQIAKVDNNPNYISCLENYSSGVVKDAVVSDHEPAGTTIAENEMAETVSAQEESWDFDGPVDDDFLLISSVPTTSKSEQQDVAEPKSLSIRETDAALRQMMESELRQREQMLQEQQDSLKGTPYRLHAVICHRGQLMSGHYWVWIHDFEDNIWRWYNDADVRENRDTKEVLDTLSGSGEPYFLCYVRDEDKMNFVNVPKRQPPTPNPEKEVPPTAGAMANTDGNTSAVAEIVLAQADDGATSSIPITANGTASAITTVREVSDAEAETTHGGMEE</sequence>
<feature type="region of interest" description="Disordered" evidence="7">
    <location>
        <begin position="826"/>
        <end position="870"/>
    </location>
</feature>
<dbReference type="InterPro" id="IPR025305">
    <property type="entry name" value="UCH_repeat_domain"/>
</dbReference>
<evidence type="ECO:0000256" key="5">
    <source>
        <dbReference type="ARBA" id="ARBA00022801"/>
    </source>
</evidence>
<gene>
    <name evidence="9" type="ORF">E4U42_002458</name>
</gene>
<keyword evidence="3" id="KW-0645">Protease</keyword>
<dbReference type="InterPro" id="IPR001394">
    <property type="entry name" value="Peptidase_C19_UCH"/>
</dbReference>
<evidence type="ECO:0000313" key="10">
    <source>
        <dbReference type="Proteomes" id="UP000811619"/>
    </source>
</evidence>
<protein>
    <recommendedName>
        <fullName evidence="2">ubiquitinyl hydrolase 1</fullName>
        <ecNumber evidence="2">3.4.19.12</ecNumber>
    </recommendedName>
</protein>
<evidence type="ECO:0000256" key="4">
    <source>
        <dbReference type="ARBA" id="ARBA00022786"/>
    </source>
</evidence>
<evidence type="ECO:0000259" key="8">
    <source>
        <dbReference type="PROSITE" id="PS50235"/>
    </source>
</evidence>
<dbReference type="OrthoDB" id="2420415at2759"/>
<organism evidence="9 10">
    <name type="scientific">Claviceps africana</name>
    <dbReference type="NCBI Taxonomy" id="83212"/>
    <lineage>
        <taxon>Eukaryota</taxon>
        <taxon>Fungi</taxon>
        <taxon>Dikarya</taxon>
        <taxon>Ascomycota</taxon>
        <taxon>Pezizomycotina</taxon>
        <taxon>Sordariomycetes</taxon>
        <taxon>Hypocreomycetidae</taxon>
        <taxon>Hypocreales</taxon>
        <taxon>Clavicipitaceae</taxon>
        <taxon>Claviceps</taxon>
    </lineage>
</organism>